<evidence type="ECO:0000313" key="1">
    <source>
        <dbReference type="EMBL" id="AAM72943.1"/>
    </source>
</evidence>
<name>Q8KBR4_CHLTE</name>
<keyword evidence="2" id="KW-1185">Reference proteome</keyword>
<organism evidence="1 2">
    <name type="scientific">Chlorobaculum tepidum (strain ATCC 49652 / DSM 12025 / NBRC 103806 / TLS)</name>
    <name type="common">Chlorobium tepidum</name>
    <dbReference type="NCBI Taxonomy" id="194439"/>
    <lineage>
        <taxon>Bacteria</taxon>
        <taxon>Pseudomonadati</taxon>
        <taxon>Chlorobiota</taxon>
        <taxon>Chlorobiia</taxon>
        <taxon>Chlorobiales</taxon>
        <taxon>Chlorobiaceae</taxon>
        <taxon>Chlorobaculum</taxon>
    </lineage>
</organism>
<dbReference type="KEGG" id="cte:CT1720"/>
<dbReference type="STRING" id="194439.CT1720"/>
<accession>Q8KBR4</accession>
<protein>
    <submittedName>
        <fullName evidence="1">Uncharacterized protein</fullName>
    </submittedName>
</protein>
<gene>
    <name evidence="1" type="ordered locus">CT1720</name>
</gene>
<dbReference type="Proteomes" id="UP000001007">
    <property type="component" value="Chromosome"/>
</dbReference>
<proteinExistence type="predicted"/>
<evidence type="ECO:0000313" key="2">
    <source>
        <dbReference type="Proteomes" id="UP000001007"/>
    </source>
</evidence>
<dbReference type="HOGENOM" id="CLU_3372842_0_0_10"/>
<sequence>MQSVEGSMKLTRRFSLLSPLFSPDAKELSAHLKV</sequence>
<dbReference type="AlphaFoldDB" id="Q8KBR4"/>
<reference evidence="1 2" key="1">
    <citation type="journal article" date="2002" name="Proc. Natl. Acad. Sci. U.S.A.">
        <title>The complete genome sequence of Chlorobium tepidum TLS, a photosynthetic, anaerobic, green-sulfur bacterium.</title>
        <authorList>
            <person name="Eisen J.A."/>
            <person name="Nelson K.E."/>
            <person name="Paulsen I.T."/>
            <person name="Heidelberg J.F."/>
            <person name="Wu M."/>
            <person name="Dodson R.J."/>
            <person name="Deboy R."/>
            <person name="Gwinn M.L."/>
            <person name="Nelson W.C."/>
            <person name="Haft D.H."/>
            <person name="Hickey E.K."/>
            <person name="Peterson J.D."/>
            <person name="Durkin A.S."/>
            <person name="Kolonay J.L."/>
            <person name="Yang F."/>
            <person name="Holt I."/>
            <person name="Umayam L.A."/>
            <person name="Mason T."/>
            <person name="Brenner M."/>
            <person name="Shea T.P."/>
            <person name="Parksey D."/>
            <person name="Nierman W.C."/>
            <person name="Feldblyum T.V."/>
            <person name="Hansen C.L."/>
            <person name="Craven M.B."/>
            <person name="Radune D."/>
            <person name="Vamathevan J."/>
            <person name="Khouri H."/>
            <person name="White O."/>
            <person name="Gruber T.M."/>
            <person name="Ketchum K.A."/>
            <person name="Venter J.C."/>
            <person name="Tettelin H."/>
            <person name="Bryant D.A."/>
            <person name="Fraser C.M."/>
        </authorList>
    </citation>
    <scope>NUCLEOTIDE SEQUENCE [LARGE SCALE GENOMIC DNA]</scope>
    <source>
        <strain evidence="2">ATCC 49652 / DSM 12025 / NBRC 103806 / TLS</strain>
    </source>
</reference>
<dbReference type="EnsemblBacteria" id="AAM72943">
    <property type="protein sequence ID" value="AAM72943"/>
    <property type="gene ID" value="CT1720"/>
</dbReference>
<dbReference type="EMBL" id="AE006470">
    <property type="protein sequence ID" value="AAM72943.1"/>
    <property type="molecule type" value="Genomic_DNA"/>
</dbReference>